<evidence type="ECO:0000256" key="5">
    <source>
        <dbReference type="ARBA" id="ARBA00022944"/>
    </source>
</evidence>
<dbReference type="Gene3D" id="3.40.50.12580">
    <property type="match status" value="1"/>
</dbReference>
<dbReference type="GO" id="GO:0047355">
    <property type="term" value="F:CDP-glycerol glycerophosphotransferase activity"/>
    <property type="evidence" value="ECO:0007669"/>
    <property type="project" value="UniProtKB-EC"/>
</dbReference>
<evidence type="ECO:0000256" key="6">
    <source>
        <dbReference type="ARBA" id="ARBA00023136"/>
    </source>
</evidence>
<evidence type="ECO:0000313" key="9">
    <source>
        <dbReference type="Proteomes" id="UP000016057"/>
    </source>
</evidence>
<dbReference type="RefSeq" id="WP_009491907.1">
    <property type="nucleotide sequence ID" value="NZ_AMYT01000022.1"/>
</dbReference>
<evidence type="ECO:0000313" key="8">
    <source>
        <dbReference type="EMBL" id="EKU26841.1"/>
    </source>
</evidence>
<evidence type="ECO:0000256" key="2">
    <source>
        <dbReference type="ARBA" id="ARBA00010488"/>
    </source>
</evidence>
<dbReference type="InterPro" id="IPR051612">
    <property type="entry name" value="Teichoic_Acid_Biosynth"/>
</dbReference>
<comment type="subcellular location">
    <subcellularLocation>
        <location evidence="1">Cell membrane</location>
        <topology evidence="1">Peripheral membrane protein</topology>
    </subcellularLocation>
</comment>
<name>K8ZMJ1_9ENTE</name>
<dbReference type="Pfam" id="PF04464">
    <property type="entry name" value="Glyphos_transf"/>
    <property type="match status" value="2"/>
</dbReference>
<dbReference type="eggNOG" id="COG1215">
    <property type="taxonomic scope" value="Bacteria"/>
</dbReference>
<comment type="similarity">
    <text evidence="2">Belongs to the CDP-glycerol glycerophosphotransferase family.</text>
</comment>
<dbReference type="EC" id="2.7.8.12" evidence="8"/>
<dbReference type="PATRIC" id="fig|1234409.3.peg.1068"/>
<reference evidence="8 9" key="1">
    <citation type="journal article" date="2013" name="Genome Announc.">
        <title>Draft Genome Sequence of Catellicoccus marimammalium, a Novel Species Commonly Found in Gull Feces.</title>
        <authorList>
            <person name="Weigand M.R."/>
            <person name="Ryu H."/>
            <person name="Bozcek L."/>
            <person name="Konstantinidis K.T."/>
            <person name="Santo Domingo J.W."/>
        </authorList>
    </citation>
    <scope>NUCLEOTIDE SEQUENCE [LARGE SCALE GENOMIC DNA]</scope>
    <source>
        <strain evidence="8 9">M35/04/3</strain>
    </source>
</reference>
<keyword evidence="3" id="KW-1003">Cell membrane</keyword>
<dbReference type="InterPro" id="IPR043148">
    <property type="entry name" value="TagF_C"/>
</dbReference>
<keyword evidence="4 8" id="KW-0808">Transferase</keyword>
<keyword evidence="9" id="KW-1185">Reference proteome</keyword>
<evidence type="ECO:0000256" key="1">
    <source>
        <dbReference type="ARBA" id="ARBA00004202"/>
    </source>
</evidence>
<dbReference type="SUPFAM" id="SSF53448">
    <property type="entry name" value="Nucleotide-diphospho-sugar transferases"/>
    <property type="match status" value="1"/>
</dbReference>
<evidence type="ECO:0000259" key="7">
    <source>
        <dbReference type="Pfam" id="PF00535"/>
    </source>
</evidence>
<dbReference type="GO" id="GO:0019350">
    <property type="term" value="P:teichoic acid biosynthetic process"/>
    <property type="evidence" value="ECO:0007669"/>
    <property type="project" value="UniProtKB-KW"/>
</dbReference>
<dbReference type="Gene3D" id="3.90.550.10">
    <property type="entry name" value="Spore Coat Polysaccharide Biosynthesis Protein SpsA, Chain A"/>
    <property type="match status" value="1"/>
</dbReference>
<dbReference type="SUPFAM" id="SSF53756">
    <property type="entry name" value="UDP-Glycosyltransferase/glycogen phosphorylase"/>
    <property type="match status" value="1"/>
</dbReference>
<evidence type="ECO:0000256" key="3">
    <source>
        <dbReference type="ARBA" id="ARBA00022475"/>
    </source>
</evidence>
<accession>K8ZMJ1</accession>
<comment type="caution">
    <text evidence="8">The sequence shown here is derived from an EMBL/GenBank/DDBJ whole genome shotgun (WGS) entry which is preliminary data.</text>
</comment>
<keyword evidence="6" id="KW-0472">Membrane</keyword>
<dbReference type="Gene3D" id="3.40.50.11820">
    <property type="match status" value="2"/>
</dbReference>
<dbReference type="PANTHER" id="PTHR37316:SF3">
    <property type="entry name" value="TEICHOIC ACID GLYCEROL-PHOSPHATE TRANSFERASE"/>
    <property type="match status" value="1"/>
</dbReference>
<protein>
    <submittedName>
        <fullName evidence="8">CDP-glycerol:poly(Glycerophosphate) glycerophosphotransferase</fullName>
        <ecNumber evidence="8">2.7.8.12</ecNumber>
    </submittedName>
</protein>
<dbReference type="STRING" id="1234409.C683_1116"/>
<dbReference type="InterPro" id="IPR043149">
    <property type="entry name" value="TagF_N"/>
</dbReference>
<gene>
    <name evidence="8" type="ORF">C683_1116</name>
</gene>
<organism evidence="8 9">
    <name type="scientific">Catellicoccus marimammalium M35/04/3</name>
    <dbReference type="NCBI Taxonomy" id="1234409"/>
    <lineage>
        <taxon>Bacteria</taxon>
        <taxon>Bacillati</taxon>
        <taxon>Bacillota</taxon>
        <taxon>Bacilli</taxon>
        <taxon>Lactobacillales</taxon>
        <taxon>Enterococcaceae</taxon>
        <taxon>Catellicoccus</taxon>
    </lineage>
</organism>
<dbReference type="OrthoDB" id="9811865at2"/>
<proteinExistence type="inferred from homology"/>
<dbReference type="Pfam" id="PF00535">
    <property type="entry name" value="Glycos_transf_2"/>
    <property type="match status" value="1"/>
</dbReference>
<dbReference type="EMBL" id="AMYT01000022">
    <property type="protein sequence ID" value="EKU26841.1"/>
    <property type="molecule type" value="Genomic_DNA"/>
</dbReference>
<evidence type="ECO:0000256" key="4">
    <source>
        <dbReference type="ARBA" id="ARBA00022679"/>
    </source>
</evidence>
<dbReference type="InterPro" id="IPR001173">
    <property type="entry name" value="Glyco_trans_2-like"/>
</dbReference>
<dbReference type="GO" id="GO:0005886">
    <property type="term" value="C:plasma membrane"/>
    <property type="evidence" value="ECO:0007669"/>
    <property type="project" value="UniProtKB-SubCell"/>
</dbReference>
<dbReference type="InterPro" id="IPR007554">
    <property type="entry name" value="Glycerophosphate_synth"/>
</dbReference>
<dbReference type="InterPro" id="IPR029044">
    <property type="entry name" value="Nucleotide-diphossugar_trans"/>
</dbReference>
<dbReference type="Proteomes" id="UP000016057">
    <property type="component" value="Unassembled WGS sequence"/>
</dbReference>
<keyword evidence="5" id="KW-0777">Teichoic acid biosynthesis</keyword>
<dbReference type="eggNOG" id="COG1887">
    <property type="taxonomic scope" value="Bacteria"/>
</dbReference>
<dbReference type="PANTHER" id="PTHR37316">
    <property type="entry name" value="TEICHOIC ACID GLYCEROL-PHOSPHATE PRIMASE"/>
    <property type="match status" value="1"/>
</dbReference>
<sequence length="1381" mass="161974">MLKQEGLTIVLAGKNQETKIDSVLSQLQSQDVITEILLVDLHSTDRSQEKMNEWKEKEERVEVLLSSADTINAGWNQGLAQAKGKYVCFLSFTDTIPQYFPLWIQAEIAESEITLSAKATKRDQNLEERLEQFTQLSLSTQIYRKEFLDRFSFRFLNSKEASWCFHWITLLAADRISTCQSKAKKEAFPVQEMRWLSSFHHILTIAKVRPEWHEILLSWIQETYFVQFFEQLPKDLSFVEYQKYRKQWISWFEKEEATQFSHPWAQLLWQELQQPKEGYLFWKYYVTKEMRYQPQALPLYYRQKLDTTLWPFSLFLTAKKVEEGILYQGFIENDLGLSVKQAIFRVSLQNDKEVLFPTKVKSQKVKGGWQISFVLPKTEEMKSQDWKWQWSLGYHPLRLQNEQSVEFQDGLWQTSSYGGRWEVPLTGKNIKTIAKKDLFGATKEGKIQPIEKGNEHQWTDVFAFIQGKVQAVHLDGNGAWEDDCQQYEWKNHQGYLHLEKTVKTTIVGSKGAMYLPAQRKGWVLWDEKNHVLERYAKAEEITKEKLQALADGLYQPYYLYEWQGEWILSPIQHVGKQEQTEEITWFSNRIEKEERQVRSAFPALQFFIAQKKKLKNQVLLQAKRDSVGLAHLVSSLEDDGWKVQVALPKGVRASYLSKDIVVGTKSYIQALAQSKYLISECTLPSYYRLKKGQVTAQWMNAPLRTRGKIKDQKEEKKQFNRAKHWFVENQAQGEQWKKEVGYNGEVHAIGFPWAEEMYYSTKKKEWKQNYGLDPKKKVIGLLLDQDTLRKVPYSKDYQYIVSFVEEISDNQWSAHQFTVEEIGVLCDVIFAKEERVLDTFSLLAKPLYLVNQEGNYPKVVPGEIPSIIKKMNVQYIVPSREEKKITPTYFTQWGEKLATYAATPRNESYIQPYLSLWAHKGYEILFTLVGVLPKTKTICFESFYGEKATDNPKALYDYMIKNHPEYRCIWNVKKGYESVFKEQNLPYVVNNSLSALWVQARAQYWVYNTRLVPWKKPPRHTYLLQTWHGTPWKKLGLDIESVHLAGVNTKEYYQEFLQDVQKWDRLIAPNEYAFACFQSAFALPAEKIMLTGYPRIQALLEKEKQAKEIKEQLGIPKEKKVVLYAPTWRDSENQGQGNYSFAFPFSIEKVKTALGEEVVLLLRLHYLIHQDLEISVDGVYDVSEYPEINDLYVISDLLITDYSSVFFDYSVLQKPMLFYAYDEEQYEKERGAYFAYQKVPGPIVKTEDDLIQKTKELLEEKSLSRWNQQKMLPYIHLEDGKENERVTEQLFAPVIGVWEEDENFLTQKAICQGRGSAMSTLKEGEKEFALVPGEEVIVHRRWNYIDPITQRPVGWPQYYIETTQGKGYVHGYQLWGFQPNP</sequence>
<feature type="domain" description="Glycosyltransferase 2-like" evidence="7">
    <location>
        <begin position="15"/>
        <end position="90"/>
    </location>
</feature>